<keyword evidence="1" id="KW-0472">Membrane</keyword>
<gene>
    <name evidence="2" type="ORF">PUN28_001816</name>
</gene>
<proteinExistence type="predicted"/>
<feature type="transmembrane region" description="Helical" evidence="1">
    <location>
        <begin position="7"/>
        <end position="26"/>
    </location>
</feature>
<dbReference type="Proteomes" id="UP001430953">
    <property type="component" value="Unassembled WGS sequence"/>
</dbReference>
<reference evidence="2 3" key="1">
    <citation type="submission" date="2023-03" db="EMBL/GenBank/DDBJ databases">
        <title>High recombination rates correlate with genetic variation in Cardiocondyla obscurior ants.</title>
        <authorList>
            <person name="Errbii M."/>
        </authorList>
    </citation>
    <scope>NUCLEOTIDE SEQUENCE [LARGE SCALE GENOMIC DNA]</scope>
    <source>
        <strain evidence="2">Alpha-2009</strain>
        <tissue evidence="2">Whole body</tissue>
    </source>
</reference>
<organism evidence="2 3">
    <name type="scientific">Cardiocondyla obscurior</name>
    <dbReference type="NCBI Taxonomy" id="286306"/>
    <lineage>
        <taxon>Eukaryota</taxon>
        <taxon>Metazoa</taxon>
        <taxon>Ecdysozoa</taxon>
        <taxon>Arthropoda</taxon>
        <taxon>Hexapoda</taxon>
        <taxon>Insecta</taxon>
        <taxon>Pterygota</taxon>
        <taxon>Neoptera</taxon>
        <taxon>Endopterygota</taxon>
        <taxon>Hymenoptera</taxon>
        <taxon>Apocrita</taxon>
        <taxon>Aculeata</taxon>
        <taxon>Formicoidea</taxon>
        <taxon>Formicidae</taxon>
        <taxon>Myrmicinae</taxon>
        <taxon>Cardiocondyla</taxon>
    </lineage>
</organism>
<evidence type="ECO:0000256" key="1">
    <source>
        <dbReference type="SAM" id="Phobius"/>
    </source>
</evidence>
<comment type="caution">
    <text evidence="2">The sequence shown here is derived from an EMBL/GenBank/DDBJ whole genome shotgun (WGS) entry which is preliminary data.</text>
</comment>
<dbReference type="EMBL" id="JADYXP020000002">
    <property type="protein sequence ID" value="KAL0129817.1"/>
    <property type="molecule type" value="Genomic_DNA"/>
</dbReference>
<keyword evidence="1" id="KW-0812">Transmembrane</keyword>
<evidence type="ECO:0000313" key="3">
    <source>
        <dbReference type="Proteomes" id="UP001430953"/>
    </source>
</evidence>
<evidence type="ECO:0000313" key="2">
    <source>
        <dbReference type="EMBL" id="KAL0129817.1"/>
    </source>
</evidence>
<keyword evidence="1" id="KW-1133">Transmembrane helix</keyword>
<dbReference type="AlphaFoldDB" id="A0AAW2GR99"/>
<keyword evidence="3" id="KW-1185">Reference proteome</keyword>
<name>A0AAW2GR99_9HYME</name>
<protein>
    <submittedName>
        <fullName evidence="2">Uncharacterized protein</fullName>
    </submittedName>
</protein>
<sequence length="62" mass="7743">MFFSTDLLLLDFYLFAPLHNFYLNLFVSYPLLYFRCLKLVIENYILSFFYFKMIRYKVIFTI</sequence>
<accession>A0AAW2GR99</accession>